<evidence type="ECO:0000313" key="2">
    <source>
        <dbReference type="Proteomes" id="UP000275385"/>
    </source>
</evidence>
<dbReference type="OrthoDB" id="3582307at2759"/>
<comment type="caution">
    <text evidence="1">The sequence shown here is derived from an EMBL/GenBank/DDBJ whole genome shotgun (WGS) entry which is preliminary data.</text>
</comment>
<sequence length="133" mass="15553">MPSRPPSLLLSKWHKMLNLPRQACPAWHRDRLLEEQIELQQAKGTIARLSEFSDIIFAISRAHSNGYLFDRQLPPLRANWHVYSYMFSKFTLRWSFYRTAAWLCRAPNVDGVREVINPAKDYKLAEVAGRHAD</sequence>
<evidence type="ECO:0000313" key="1">
    <source>
        <dbReference type="EMBL" id="RKU45485.1"/>
    </source>
</evidence>
<organism evidence="1 2">
    <name type="scientific">Coniochaeta pulveracea</name>
    <dbReference type="NCBI Taxonomy" id="177199"/>
    <lineage>
        <taxon>Eukaryota</taxon>
        <taxon>Fungi</taxon>
        <taxon>Dikarya</taxon>
        <taxon>Ascomycota</taxon>
        <taxon>Pezizomycotina</taxon>
        <taxon>Sordariomycetes</taxon>
        <taxon>Sordariomycetidae</taxon>
        <taxon>Coniochaetales</taxon>
        <taxon>Coniochaetaceae</taxon>
        <taxon>Coniochaeta</taxon>
    </lineage>
</organism>
<protein>
    <submittedName>
        <fullName evidence="1">Uncharacterized protein</fullName>
    </submittedName>
</protein>
<gene>
    <name evidence="1" type="ORF">DL546_008301</name>
</gene>
<dbReference type="Proteomes" id="UP000275385">
    <property type="component" value="Unassembled WGS sequence"/>
</dbReference>
<name>A0A420YC60_9PEZI</name>
<proteinExistence type="predicted"/>
<keyword evidence="2" id="KW-1185">Reference proteome</keyword>
<dbReference type="EMBL" id="QVQW01000021">
    <property type="protein sequence ID" value="RKU45485.1"/>
    <property type="molecule type" value="Genomic_DNA"/>
</dbReference>
<accession>A0A420YC60</accession>
<reference evidence="1 2" key="1">
    <citation type="submission" date="2018-08" db="EMBL/GenBank/DDBJ databases">
        <title>Draft genome of the lignicolous fungus Coniochaeta pulveracea.</title>
        <authorList>
            <person name="Borstlap C.J."/>
            <person name="De Witt R.N."/>
            <person name="Botha A."/>
            <person name="Volschenk H."/>
        </authorList>
    </citation>
    <scope>NUCLEOTIDE SEQUENCE [LARGE SCALE GENOMIC DNA]</scope>
    <source>
        <strain evidence="1 2">CAB683</strain>
    </source>
</reference>
<dbReference type="AlphaFoldDB" id="A0A420YC60"/>